<dbReference type="Gene3D" id="3.90.1300.10">
    <property type="entry name" value="Amidase signature (AS) domain"/>
    <property type="match status" value="1"/>
</dbReference>
<reference evidence="4 5" key="1">
    <citation type="submission" date="2023-11" db="EMBL/GenBank/DDBJ databases">
        <authorList>
            <person name="Bao R."/>
        </authorList>
    </citation>
    <scope>NUCLEOTIDE SEQUENCE [LARGE SCALE GENOMIC DNA]</scope>
    <source>
        <strain evidence="4 5">PJ23</strain>
    </source>
</reference>
<feature type="region of interest" description="Disordered" evidence="2">
    <location>
        <begin position="100"/>
        <end position="121"/>
    </location>
</feature>
<evidence type="ECO:0000313" key="5">
    <source>
        <dbReference type="Proteomes" id="UP001274321"/>
    </source>
</evidence>
<feature type="domain" description="Amidase" evidence="3">
    <location>
        <begin position="6"/>
        <end position="387"/>
    </location>
</feature>
<dbReference type="PANTHER" id="PTHR11895">
    <property type="entry name" value="TRANSAMIDASE"/>
    <property type="match status" value="1"/>
</dbReference>
<evidence type="ECO:0000256" key="2">
    <source>
        <dbReference type="SAM" id="MobiDB-lite"/>
    </source>
</evidence>
<evidence type="ECO:0000313" key="4">
    <source>
        <dbReference type="EMBL" id="MDX6804697.1"/>
    </source>
</evidence>
<proteinExistence type="inferred from homology"/>
<dbReference type="InterPro" id="IPR023631">
    <property type="entry name" value="Amidase_dom"/>
</dbReference>
<dbReference type="InterPro" id="IPR000120">
    <property type="entry name" value="Amidase"/>
</dbReference>
<dbReference type="Pfam" id="PF01425">
    <property type="entry name" value="Amidase"/>
    <property type="match status" value="1"/>
</dbReference>
<evidence type="ECO:0000256" key="1">
    <source>
        <dbReference type="ARBA" id="ARBA00009199"/>
    </source>
</evidence>
<gene>
    <name evidence="4" type="ORF">SCD90_01360</name>
</gene>
<sequence>MSDADAIRTVLQRIRDADTGLRAFVHIAADPLSDGPAQDAAGPLSGVAVAVKDIFDTADMPTAYGSRIYEGCQPRMDAAIVTALKRAGAFVVGKTTTTEFATSPPTPTLNPRNAAHTPGGSSAGSAAAVAAGLVPVAIGTQTLGSIIRPASFCGVVGFKPTYGWFPTAGMKNLSTSLDTIGLLAASTADAERVYRALVPGEAEPTGRPPRLAFSRQPHWDNATPDARAAIEACVDTLRAAGVTVDEIVMPDEFDAMTDAANVIHDYEMHRSLAPEWTAAHDKMDPALAARVERAGRWTAEDYRRALAASEEQRRATDALIAPYSGVVCLAAPGEAPAGLAATGDPMMNSAWTALQVPCLTLPALRGATGLPIGLQIVSGRYSDLDLLRTAARLEALLGDTLFKPGQTVPKPNALSIPASRS</sequence>
<comment type="caution">
    <text evidence="4">The sequence shown here is derived from an EMBL/GenBank/DDBJ whole genome shotgun (WGS) entry which is preliminary data.</text>
</comment>
<comment type="similarity">
    <text evidence="1">Belongs to the amidase family.</text>
</comment>
<dbReference type="RefSeq" id="WP_319842815.1">
    <property type="nucleotide sequence ID" value="NZ_JAXAFJ010000001.1"/>
</dbReference>
<dbReference type="Proteomes" id="UP001274321">
    <property type="component" value="Unassembled WGS sequence"/>
</dbReference>
<name>A0ABU4RIP4_9HYPH</name>
<dbReference type="PANTHER" id="PTHR11895:SF151">
    <property type="entry name" value="GLUTAMYL-TRNA(GLN) AMIDOTRANSFERASE SUBUNIT A"/>
    <property type="match status" value="1"/>
</dbReference>
<keyword evidence="5" id="KW-1185">Reference proteome</keyword>
<organism evidence="4 5">
    <name type="scientific">Terrihabitans rhizophilus</name>
    <dbReference type="NCBI Taxonomy" id="3092662"/>
    <lineage>
        <taxon>Bacteria</taxon>
        <taxon>Pseudomonadati</taxon>
        <taxon>Pseudomonadota</taxon>
        <taxon>Alphaproteobacteria</taxon>
        <taxon>Hyphomicrobiales</taxon>
        <taxon>Terrihabitans</taxon>
    </lineage>
</organism>
<dbReference type="EMBL" id="JAXAFJ010000001">
    <property type="protein sequence ID" value="MDX6804697.1"/>
    <property type="molecule type" value="Genomic_DNA"/>
</dbReference>
<protein>
    <submittedName>
        <fullName evidence="4">Amidase</fullName>
    </submittedName>
</protein>
<dbReference type="InterPro" id="IPR036928">
    <property type="entry name" value="AS_sf"/>
</dbReference>
<evidence type="ECO:0000259" key="3">
    <source>
        <dbReference type="Pfam" id="PF01425"/>
    </source>
</evidence>
<dbReference type="SUPFAM" id="SSF75304">
    <property type="entry name" value="Amidase signature (AS) enzymes"/>
    <property type="match status" value="1"/>
</dbReference>
<accession>A0ABU4RIP4</accession>